<evidence type="ECO:0000313" key="1">
    <source>
        <dbReference type="Proteomes" id="UP000235220"/>
    </source>
</evidence>
<dbReference type="KEGG" id="jre:108992324"/>
<gene>
    <name evidence="2" type="primary">LOC108992324</name>
</gene>
<dbReference type="Proteomes" id="UP000235220">
    <property type="component" value="Chromosome 15"/>
</dbReference>
<dbReference type="Gramene" id="Jr15_05350_p1">
    <property type="protein sequence ID" value="cds.Jr15_05350_p1"/>
    <property type="gene ID" value="Jr15_05350"/>
</dbReference>
<dbReference type="GeneID" id="108992324"/>
<dbReference type="SUPFAM" id="SSF56219">
    <property type="entry name" value="DNase I-like"/>
    <property type="match status" value="1"/>
</dbReference>
<accession>A0A2I4ESM2</accession>
<dbReference type="Gene3D" id="3.60.10.10">
    <property type="entry name" value="Endonuclease/exonuclease/phosphatase"/>
    <property type="match status" value="2"/>
</dbReference>
<reference evidence="2" key="1">
    <citation type="submission" date="2025-08" db="UniProtKB">
        <authorList>
            <consortium name="RefSeq"/>
        </authorList>
    </citation>
    <scope>IDENTIFICATION</scope>
    <source>
        <tissue evidence="2">Leaves</tissue>
    </source>
</reference>
<dbReference type="AlphaFoldDB" id="A0A2I4ESM2"/>
<organism evidence="1 2">
    <name type="scientific">Juglans regia</name>
    <name type="common">English walnut</name>
    <dbReference type="NCBI Taxonomy" id="51240"/>
    <lineage>
        <taxon>Eukaryota</taxon>
        <taxon>Viridiplantae</taxon>
        <taxon>Streptophyta</taxon>
        <taxon>Embryophyta</taxon>
        <taxon>Tracheophyta</taxon>
        <taxon>Spermatophyta</taxon>
        <taxon>Magnoliopsida</taxon>
        <taxon>eudicotyledons</taxon>
        <taxon>Gunneridae</taxon>
        <taxon>Pentapetalae</taxon>
        <taxon>rosids</taxon>
        <taxon>fabids</taxon>
        <taxon>Fagales</taxon>
        <taxon>Juglandaceae</taxon>
        <taxon>Juglans</taxon>
    </lineage>
</organism>
<name>A0A2I4ESM2_JUGRE</name>
<dbReference type="OrthoDB" id="1935089at2759"/>
<dbReference type="InterPro" id="IPR036691">
    <property type="entry name" value="Endo/exonu/phosph_ase_sf"/>
</dbReference>
<proteinExistence type="predicted"/>
<dbReference type="PANTHER" id="PTHR33710:SF62">
    <property type="entry name" value="DUF4283 DOMAIN PROTEIN"/>
    <property type="match status" value="1"/>
</dbReference>
<dbReference type="RefSeq" id="XP_018822402.1">
    <property type="nucleotide sequence ID" value="XM_018966857.1"/>
</dbReference>
<dbReference type="PANTHER" id="PTHR33710">
    <property type="entry name" value="BNAC02G09200D PROTEIN"/>
    <property type="match status" value="1"/>
</dbReference>
<sequence>MKLLSWNVRGLGNPRGIRALCNLVKREAPEVLFLWETHLKAHEFEVCPGFSLEFMVFLKLLNVTKLGTCYELLDMGFRGSKFTWCNRRGGSQCVSERLDRALANVSWGDKYSNASVTHGVEAYSDHNPILVNTEGEGGVIRGRRQFRLEEIWIGEQACDDIIRSTWRGKSEGSCMVDLMDKSKKCGSQLQSWNKNWFGNVQKQLRLARQSMELLHALDPVGEQKEDHERAREELQKWMERDEVMWRQRSKALWLKDGDKNSSYFHMKASQRRRKNSLAKI</sequence>
<keyword evidence="1" id="KW-1185">Reference proteome</keyword>
<protein>
    <submittedName>
        <fullName evidence="2">Uncharacterized protein LOC108992324</fullName>
    </submittedName>
</protein>
<evidence type="ECO:0000313" key="2">
    <source>
        <dbReference type="RefSeq" id="XP_018822402.1"/>
    </source>
</evidence>